<name>A0AC60PS29_IXOPE</name>
<sequence>MIGLAASLHSSDFSLPFPFISLQDPGSKLYSPVFGLHAPWLQWSNAQFGHPRAMIVACCSRLHSSDFSLQFPFISLQAPGSRLYTPVSGLRALWLQCSNAEFGHSRMSAFCEWSCLHSSDFSLQFSFISLQDPGSMLYSPVSGLHALWLQCSNAVFGHPRVMIVAWSSGLHALWLQSFNADFGQPWVMIVAWFTQAGSSLHSSDFSLQFPFISLQYPDSRLNCPFPFISLQAPGTKLYFPASGLQVPLLLYSNAEFGHPRVMMVASWLRHAGSNLLSPDFCLQFLFISLQALGSNLNSPDSGLQVPWLQCSNAEFGHPRVMIVACCSSLQSSDFSFPFPFISLWIQAPSSTLLSLGSTLRGSSAPMQNSDIQG</sequence>
<evidence type="ECO:0000313" key="2">
    <source>
        <dbReference type="Proteomes" id="UP000805193"/>
    </source>
</evidence>
<gene>
    <name evidence="1" type="ORF">HPB47_000939</name>
</gene>
<dbReference type="EMBL" id="JABSTQ010010120">
    <property type="protein sequence ID" value="KAG0423286.1"/>
    <property type="molecule type" value="Genomic_DNA"/>
</dbReference>
<reference evidence="1 2" key="1">
    <citation type="journal article" date="2020" name="Cell">
        <title>Large-Scale Comparative Analyses of Tick Genomes Elucidate Their Genetic Diversity and Vector Capacities.</title>
        <authorList>
            <consortium name="Tick Genome and Microbiome Consortium (TIGMIC)"/>
            <person name="Jia N."/>
            <person name="Wang J."/>
            <person name="Shi W."/>
            <person name="Du L."/>
            <person name="Sun Y."/>
            <person name="Zhan W."/>
            <person name="Jiang J.F."/>
            <person name="Wang Q."/>
            <person name="Zhang B."/>
            <person name="Ji P."/>
            <person name="Bell-Sakyi L."/>
            <person name="Cui X.M."/>
            <person name="Yuan T.T."/>
            <person name="Jiang B.G."/>
            <person name="Yang W.F."/>
            <person name="Lam T.T."/>
            <person name="Chang Q.C."/>
            <person name="Ding S.J."/>
            <person name="Wang X.J."/>
            <person name="Zhu J.G."/>
            <person name="Ruan X.D."/>
            <person name="Zhao L."/>
            <person name="Wei J.T."/>
            <person name="Ye R.Z."/>
            <person name="Que T.C."/>
            <person name="Du C.H."/>
            <person name="Zhou Y.H."/>
            <person name="Cheng J.X."/>
            <person name="Dai P.F."/>
            <person name="Guo W.B."/>
            <person name="Han X.H."/>
            <person name="Huang E.J."/>
            <person name="Li L.F."/>
            <person name="Wei W."/>
            <person name="Gao Y.C."/>
            <person name="Liu J.Z."/>
            <person name="Shao H.Z."/>
            <person name="Wang X."/>
            <person name="Wang C.C."/>
            <person name="Yang T.C."/>
            <person name="Huo Q.B."/>
            <person name="Li W."/>
            <person name="Chen H.Y."/>
            <person name="Chen S.E."/>
            <person name="Zhou L.G."/>
            <person name="Ni X.B."/>
            <person name="Tian J.H."/>
            <person name="Sheng Y."/>
            <person name="Liu T."/>
            <person name="Pan Y.S."/>
            <person name="Xia L.Y."/>
            <person name="Li J."/>
            <person name="Zhao F."/>
            <person name="Cao W.C."/>
        </authorList>
    </citation>
    <scope>NUCLEOTIDE SEQUENCE [LARGE SCALE GENOMIC DNA]</scope>
    <source>
        <strain evidence="1">Iper-2018</strain>
    </source>
</reference>
<protein>
    <submittedName>
        <fullName evidence="1">Uncharacterized protein</fullName>
    </submittedName>
</protein>
<organism evidence="1 2">
    <name type="scientific">Ixodes persulcatus</name>
    <name type="common">Taiga tick</name>
    <dbReference type="NCBI Taxonomy" id="34615"/>
    <lineage>
        <taxon>Eukaryota</taxon>
        <taxon>Metazoa</taxon>
        <taxon>Ecdysozoa</taxon>
        <taxon>Arthropoda</taxon>
        <taxon>Chelicerata</taxon>
        <taxon>Arachnida</taxon>
        <taxon>Acari</taxon>
        <taxon>Parasitiformes</taxon>
        <taxon>Ixodida</taxon>
        <taxon>Ixodoidea</taxon>
        <taxon>Ixodidae</taxon>
        <taxon>Ixodinae</taxon>
        <taxon>Ixodes</taxon>
    </lineage>
</organism>
<comment type="caution">
    <text evidence="1">The sequence shown here is derived from an EMBL/GenBank/DDBJ whole genome shotgun (WGS) entry which is preliminary data.</text>
</comment>
<dbReference type="Proteomes" id="UP000805193">
    <property type="component" value="Unassembled WGS sequence"/>
</dbReference>
<keyword evidence="2" id="KW-1185">Reference proteome</keyword>
<evidence type="ECO:0000313" key="1">
    <source>
        <dbReference type="EMBL" id="KAG0423286.1"/>
    </source>
</evidence>
<proteinExistence type="predicted"/>
<accession>A0AC60PS29</accession>